<dbReference type="EMBL" id="JACGWO010000001">
    <property type="protein sequence ID" value="KAK4440143.1"/>
    <property type="molecule type" value="Genomic_DNA"/>
</dbReference>
<dbReference type="Proteomes" id="UP001293254">
    <property type="component" value="Unassembled WGS sequence"/>
</dbReference>
<organism evidence="1 2">
    <name type="scientific">Sesamum alatum</name>
    <dbReference type="NCBI Taxonomy" id="300844"/>
    <lineage>
        <taxon>Eukaryota</taxon>
        <taxon>Viridiplantae</taxon>
        <taxon>Streptophyta</taxon>
        <taxon>Embryophyta</taxon>
        <taxon>Tracheophyta</taxon>
        <taxon>Spermatophyta</taxon>
        <taxon>Magnoliopsida</taxon>
        <taxon>eudicotyledons</taxon>
        <taxon>Gunneridae</taxon>
        <taxon>Pentapetalae</taxon>
        <taxon>asterids</taxon>
        <taxon>lamiids</taxon>
        <taxon>Lamiales</taxon>
        <taxon>Pedaliaceae</taxon>
        <taxon>Sesamum</taxon>
    </lineage>
</organism>
<keyword evidence="2" id="KW-1185">Reference proteome</keyword>
<reference evidence="1" key="1">
    <citation type="submission" date="2020-06" db="EMBL/GenBank/DDBJ databases">
        <authorList>
            <person name="Li T."/>
            <person name="Hu X."/>
            <person name="Zhang T."/>
            <person name="Song X."/>
            <person name="Zhang H."/>
            <person name="Dai N."/>
            <person name="Sheng W."/>
            <person name="Hou X."/>
            <person name="Wei L."/>
        </authorList>
    </citation>
    <scope>NUCLEOTIDE SEQUENCE</scope>
    <source>
        <strain evidence="1">3651</strain>
        <tissue evidence="1">Leaf</tissue>
    </source>
</reference>
<evidence type="ECO:0000313" key="1">
    <source>
        <dbReference type="EMBL" id="KAK4440143.1"/>
    </source>
</evidence>
<gene>
    <name evidence="1" type="ORF">Salat_0349200</name>
</gene>
<comment type="caution">
    <text evidence="1">The sequence shown here is derived from an EMBL/GenBank/DDBJ whole genome shotgun (WGS) entry which is preliminary data.</text>
</comment>
<reference evidence="1" key="2">
    <citation type="journal article" date="2024" name="Plant">
        <title>Genomic evolution and insights into agronomic trait innovations of Sesamum species.</title>
        <authorList>
            <person name="Miao H."/>
            <person name="Wang L."/>
            <person name="Qu L."/>
            <person name="Liu H."/>
            <person name="Sun Y."/>
            <person name="Le M."/>
            <person name="Wang Q."/>
            <person name="Wei S."/>
            <person name="Zheng Y."/>
            <person name="Lin W."/>
            <person name="Duan Y."/>
            <person name="Cao H."/>
            <person name="Xiong S."/>
            <person name="Wang X."/>
            <person name="Wei L."/>
            <person name="Li C."/>
            <person name="Ma Q."/>
            <person name="Ju M."/>
            <person name="Zhao R."/>
            <person name="Li G."/>
            <person name="Mu C."/>
            <person name="Tian Q."/>
            <person name="Mei H."/>
            <person name="Zhang T."/>
            <person name="Gao T."/>
            <person name="Zhang H."/>
        </authorList>
    </citation>
    <scope>NUCLEOTIDE SEQUENCE</scope>
    <source>
        <strain evidence="1">3651</strain>
    </source>
</reference>
<evidence type="ECO:0000313" key="2">
    <source>
        <dbReference type="Proteomes" id="UP001293254"/>
    </source>
</evidence>
<sequence>MSPISKLHYCSGDPNLVGEDVSLFLLNSMSHADPNLVSEDFGSLKIAVHRLDIIVPPSHTTRTMCTMDMAVGTLLHQTSSHPLSPCCVTTTTAPSDPITPPSMRTPMCAHGTREQHIPRNRTEIIYLSLHKPHH</sequence>
<name>A0AAE1Z2F5_9LAMI</name>
<proteinExistence type="predicted"/>
<protein>
    <submittedName>
        <fullName evidence="1">Uncharacterized protein</fullName>
    </submittedName>
</protein>
<accession>A0AAE1Z2F5</accession>
<dbReference type="AlphaFoldDB" id="A0AAE1Z2F5"/>